<evidence type="ECO:0000313" key="1">
    <source>
        <dbReference type="EMBL" id="EXK26528.1"/>
    </source>
</evidence>
<dbReference type="AlphaFoldDB" id="W9ZE52"/>
<sequence>MSLSLQPSMQAPSPALVCQAQQPMLASLRSSVIQEHATVSPDLTAPTPLRTHAMSILPALSSKEQLVPLKRTSPQCSVGFPPHLALRPSYVPLLAHLIKGFLDITRTSKAIQS</sequence>
<dbReference type="EMBL" id="JH659358">
    <property type="protein sequence ID" value="EXK26528.1"/>
    <property type="molecule type" value="Genomic_DNA"/>
</dbReference>
<dbReference type="Proteomes" id="UP000030703">
    <property type="component" value="Unassembled WGS sequence"/>
</dbReference>
<accession>W9ZE52</accession>
<dbReference type="VEuPathDB" id="FungiDB:FOMG_16853"/>
<name>W9ZE52_FUSOX</name>
<reference evidence="1" key="2">
    <citation type="submission" date="2012-05" db="EMBL/GenBank/DDBJ databases">
        <title>Annotation of the Genome Sequence of Fusarium oxysporum f. sp. melonis 26406.</title>
        <authorList>
            <consortium name="The Broad Institute Genomics Platform"/>
            <person name="Ma L.-J."/>
            <person name="Corby-Kistler H."/>
            <person name="Broz K."/>
            <person name="Gale L.R."/>
            <person name="Jonkers W."/>
            <person name="O'Donnell K."/>
            <person name="Ploetz R."/>
            <person name="Steinberg C."/>
            <person name="Schwartz D.C."/>
            <person name="VanEtten H."/>
            <person name="Zhou S."/>
            <person name="Young S.K."/>
            <person name="Zeng Q."/>
            <person name="Gargeya S."/>
            <person name="Fitzgerald M."/>
            <person name="Abouelleil A."/>
            <person name="Alvarado L."/>
            <person name="Chapman S.B."/>
            <person name="Gainer-Dewar J."/>
            <person name="Goldberg J."/>
            <person name="Griggs A."/>
            <person name="Gujja S."/>
            <person name="Hansen M."/>
            <person name="Howarth C."/>
            <person name="Imamovic A."/>
            <person name="Ireland A."/>
            <person name="Larimer J."/>
            <person name="McCowan C."/>
            <person name="Murphy C."/>
            <person name="Pearson M."/>
            <person name="Poon T.W."/>
            <person name="Priest M."/>
            <person name="Roberts A."/>
            <person name="Saif S."/>
            <person name="Shea T."/>
            <person name="Sykes S."/>
            <person name="Wortman J."/>
            <person name="Nusbaum C."/>
            <person name="Birren B."/>
        </authorList>
    </citation>
    <scope>NUCLEOTIDE SEQUENCE</scope>
    <source>
        <strain evidence="1">26406</strain>
    </source>
</reference>
<organism evidence="1">
    <name type="scientific">Fusarium oxysporum f. sp. melonis 26406</name>
    <dbReference type="NCBI Taxonomy" id="1089452"/>
    <lineage>
        <taxon>Eukaryota</taxon>
        <taxon>Fungi</taxon>
        <taxon>Dikarya</taxon>
        <taxon>Ascomycota</taxon>
        <taxon>Pezizomycotina</taxon>
        <taxon>Sordariomycetes</taxon>
        <taxon>Hypocreomycetidae</taxon>
        <taxon>Hypocreales</taxon>
        <taxon>Nectriaceae</taxon>
        <taxon>Fusarium</taxon>
        <taxon>Fusarium oxysporum species complex</taxon>
    </lineage>
</organism>
<gene>
    <name evidence="1" type="ORF">FOMG_16853</name>
</gene>
<proteinExistence type="predicted"/>
<reference evidence="1" key="1">
    <citation type="submission" date="2012-04" db="EMBL/GenBank/DDBJ databases">
        <title>The Genome Sequence of Fusarium oxysporum melonis.</title>
        <authorList>
            <consortium name="The Broad Institute Genome Sequencing Platform"/>
            <person name="Ma L.-J."/>
            <person name="Gale L.R."/>
            <person name="Schwartz D.C."/>
            <person name="Zhou S."/>
            <person name="Corby-Kistler H."/>
            <person name="Young S.K."/>
            <person name="Zeng Q."/>
            <person name="Gargeya S."/>
            <person name="Fitzgerald M."/>
            <person name="Haas B."/>
            <person name="Abouelleil A."/>
            <person name="Alvarado L."/>
            <person name="Arachchi H.M."/>
            <person name="Berlin A."/>
            <person name="Brown A."/>
            <person name="Chapman S.B."/>
            <person name="Chen Z."/>
            <person name="Dunbar C."/>
            <person name="Freedman E."/>
            <person name="Gearin G."/>
            <person name="Goldberg J."/>
            <person name="Griggs A."/>
            <person name="Gujja S."/>
            <person name="Heiman D."/>
            <person name="Howarth C."/>
            <person name="Larson L."/>
            <person name="Lui A."/>
            <person name="MacDonald P.J.P."/>
            <person name="Montmayeur A."/>
            <person name="Murphy C."/>
            <person name="Neiman D."/>
            <person name="Pearson M."/>
            <person name="Priest M."/>
            <person name="Roberts A."/>
            <person name="Saif S."/>
            <person name="Shea T."/>
            <person name="Shenoy N."/>
            <person name="Sisk P."/>
            <person name="Stolte C."/>
            <person name="Sykes S."/>
            <person name="Wortman J."/>
            <person name="Nusbaum C."/>
            <person name="Birren B."/>
        </authorList>
    </citation>
    <scope>NUCLEOTIDE SEQUENCE</scope>
    <source>
        <strain evidence="1">26406</strain>
    </source>
</reference>
<protein>
    <submittedName>
        <fullName evidence="1">Uncharacterized protein</fullName>
    </submittedName>
</protein>
<dbReference type="HOGENOM" id="CLU_2133639_0_0_1"/>